<dbReference type="EMBL" id="QGGB01000007">
    <property type="protein sequence ID" value="PWN06133.1"/>
    <property type="molecule type" value="Genomic_DNA"/>
</dbReference>
<evidence type="ECO:0000259" key="6">
    <source>
        <dbReference type="Pfam" id="PF12766"/>
    </source>
</evidence>
<dbReference type="InterPro" id="IPR012349">
    <property type="entry name" value="Split_barrel_FMN-bd"/>
</dbReference>
<dbReference type="RefSeq" id="WP_109646926.1">
    <property type="nucleotide sequence ID" value="NZ_QGGB01000007.1"/>
</dbReference>
<protein>
    <recommendedName>
        <fullName evidence="6">Pyridoxamine 5'-phosphate oxidase Alr4036 family FMN-binding domain-containing protein</fullName>
    </recommendedName>
</protein>
<reference evidence="7 8" key="1">
    <citation type="submission" date="2018-05" db="EMBL/GenBank/DDBJ databases">
        <title>Rhodohalobacter halophilus gen. nov., sp. nov., a moderately halophilic member of the family Balneolaceae.</title>
        <authorList>
            <person name="Liu Z.-W."/>
        </authorList>
    </citation>
    <scope>NUCLEOTIDE SEQUENCE [LARGE SCALE GENOMIC DNA]</scope>
    <source>
        <strain evidence="7 8">8A47</strain>
    </source>
</reference>
<dbReference type="OrthoDB" id="1493996at2"/>
<dbReference type="GO" id="GO:0008615">
    <property type="term" value="P:pyridoxine biosynthetic process"/>
    <property type="evidence" value="ECO:0007669"/>
    <property type="project" value="InterPro"/>
</dbReference>
<keyword evidence="8" id="KW-1185">Reference proteome</keyword>
<sequence>MSREQIITQEISLNEAWERVMGLVCEAAAGGSHPFRYVTLATVDEEKSPQQRMVVLRDFEDASIFTVYTDCRSDKTSQIAQNDSVSLLFYHGEKRLQLRVTGKAEIVNTGEEHARRWKNDASTTPEPYSSVVPPGEEIEHPEEAYEWDLEGAPNFCIIKIRAFHMEFLQLDGVKHIRGMKRNLSDGKKTVGWISP</sequence>
<evidence type="ECO:0000313" key="7">
    <source>
        <dbReference type="EMBL" id="PWN06133.1"/>
    </source>
</evidence>
<evidence type="ECO:0000256" key="4">
    <source>
        <dbReference type="ARBA" id="ARBA00023002"/>
    </source>
</evidence>
<evidence type="ECO:0000256" key="2">
    <source>
        <dbReference type="ARBA" id="ARBA00022630"/>
    </source>
</evidence>
<name>A0A316TNF5_9BACT</name>
<feature type="region of interest" description="Disordered" evidence="5">
    <location>
        <begin position="114"/>
        <end position="136"/>
    </location>
</feature>
<evidence type="ECO:0000313" key="8">
    <source>
        <dbReference type="Proteomes" id="UP000245533"/>
    </source>
</evidence>
<keyword evidence="3" id="KW-0288">FMN</keyword>
<evidence type="ECO:0000256" key="5">
    <source>
        <dbReference type="SAM" id="MobiDB-lite"/>
    </source>
</evidence>
<organism evidence="7 8">
    <name type="scientific">Rhodohalobacter mucosus</name>
    <dbReference type="NCBI Taxonomy" id="2079485"/>
    <lineage>
        <taxon>Bacteria</taxon>
        <taxon>Pseudomonadati</taxon>
        <taxon>Balneolota</taxon>
        <taxon>Balneolia</taxon>
        <taxon>Balneolales</taxon>
        <taxon>Balneolaceae</taxon>
        <taxon>Rhodohalobacter</taxon>
    </lineage>
</organism>
<dbReference type="InterPro" id="IPR000659">
    <property type="entry name" value="Pyridox_Oxase"/>
</dbReference>
<comment type="caution">
    <text evidence="7">The sequence shown here is derived from an EMBL/GenBank/DDBJ whole genome shotgun (WGS) entry which is preliminary data.</text>
</comment>
<dbReference type="AlphaFoldDB" id="A0A316TNF5"/>
<dbReference type="InterPro" id="IPR024624">
    <property type="entry name" value="Pyridox_Oxase_Alr4036_FMN-bd"/>
</dbReference>
<dbReference type="Gene3D" id="2.30.110.10">
    <property type="entry name" value="Electron Transport, Fmn-binding Protein, Chain A"/>
    <property type="match status" value="1"/>
</dbReference>
<proteinExistence type="predicted"/>
<dbReference type="SUPFAM" id="SSF50475">
    <property type="entry name" value="FMN-binding split barrel"/>
    <property type="match status" value="1"/>
</dbReference>
<dbReference type="Proteomes" id="UP000245533">
    <property type="component" value="Unassembled WGS sequence"/>
</dbReference>
<evidence type="ECO:0000256" key="3">
    <source>
        <dbReference type="ARBA" id="ARBA00022643"/>
    </source>
</evidence>
<keyword evidence="2" id="KW-0285">Flavoprotein</keyword>
<accession>A0A316TNF5</accession>
<dbReference type="GO" id="GO:0004733">
    <property type="term" value="F:pyridoxamine phosphate oxidase activity"/>
    <property type="evidence" value="ECO:0007669"/>
    <property type="project" value="InterPro"/>
</dbReference>
<comment type="cofactor">
    <cofactor evidence="1">
        <name>FMN</name>
        <dbReference type="ChEBI" id="CHEBI:58210"/>
    </cofactor>
</comment>
<dbReference type="PANTHER" id="PTHR10851">
    <property type="entry name" value="PYRIDOXINE-5-PHOSPHATE OXIDASE"/>
    <property type="match status" value="1"/>
</dbReference>
<dbReference type="Pfam" id="PF12766">
    <property type="entry name" value="Pyridox_oxase_2"/>
    <property type="match status" value="1"/>
</dbReference>
<dbReference type="GO" id="GO:0010181">
    <property type="term" value="F:FMN binding"/>
    <property type="evidence" value="ECO:0007669"/>
    <property type="project" value="InterPro"/>
</dbReference>
<feature type="domain" description="Pyridoxamine 5'-phosphate oxidase Alr4036 family FMN-binding" evidence="6">
    <location>
        <begin position="16"/>
        <end position="107"/>
    </location>
</feature>
<gene>
    <name evidence="7" type="ORF">DDZ15_09820</name>
</gene>
<keyword evidence="4" id="KW-0560">Oxidoreductase</keyword>
<dbReference type="PANTHER" id="PTHR10851:SF3">
    <property type="entry name" value="PYRIDOXINE_PYRIDOXAMINE 5'-PHOSPHATE OXIDASE 2"/>
    <property type="match status" value="1"/>
</dbReference>
<evidence type="ECO:0000256" key="1">
    <source>
        <dbReference type="ARBA" id="ARBA00001917"/>
    </source>
</evidence>